<dbReference type="STRING" id="1399968.CI15_03270"/>
<dbReference type="EMBL" id="LRBG01000002">
    <property type="protein sequence ID" value="KXU90939.1"/>
    <property type="molecule type" value="Genomic_DNA"/>
</dbReference>
<reference evidence="1 2" key="1">
    <citation type="journal article" date="2015" name="Int. J. Syst. Evol. Microbiol.">
        <title>Burkholderia monticola sp. nov., isolated from mountain soil.</title>
        <authorList>
            <person name="Baek I."/>
            <person name="Seo B."/>
            <person name="Lee I."/>
            <person name="Yi H."/>
            <person name="Chun J."/>
        </authorList>
    </citation>
    <scope>NUCLEOTIDE SEQUENCE [LARGE SCALE GENOMIC DNA]</scope>
    <source>
        <strain evidence="1 2">JC2948</strain>
    </source>
</reference>
<sequence>MDNALIGYTGFVGSTLHRQRDYGAVYRSTNIDEIDGKTFGRVACAAAPGQKWIANRDPLGDQQRIDGLIAHLETIRCDEFVLLSTVDVFLTPVGVDETSPVVEDGLHAYGLNRRRLEKFVEAYFPKHLIVRLPGLVGPGLRKNVLFDFLNDNNVHLIDSRGSFQFYPMVNLSYDIDRALAAGLRLVHLTAEPITVSKASSEGFGKPFEQHVGDRAASYDMRSLHASLFGGTGHYQYSARETLQAVRSYAQTEQRTLPAPTGAHT</sequence>
<organism evidence="1 2">
    <name type="scientific">Paraburkholderia monticola</name>
    <dbReference type="NCBI Taxonomy" id="1399968"/>
    <lineage>
        <taxon>Bacteria</taxon>
        <taxon>Pseudomonadati</taxon>
        <taxon>Pseudomonadota</taxon>
        <taxon>Betaproteobacteria</taxon>
        <taxon>Burkholderiales</taxon>
        <taxon>Burkholderiaceae</taxon>
        <taxon>Paraburkholderia</taxon>
    </lineage>
</organism>
<dbReference type="Proteomes" id="UP000075613">
    <property type="component" value="Unassembled WGS sequence"/>
</dbReference>
<dbReference type="SUPFAM" id="SSF51735">
    <property type="entry name" value="NAD(P)-binding Rossmann-fold domains"/>
    <property type="match status" value="1"/>
</dbReference>
<dbReference type="RefSeq" id="WP_062124274.1">
    <property type="nucleotide sequence ID" value="NZ_LRBG01000002.1"/>
</dbReference>
<dbReference type="InterPro" id="IPR036291">
    <property type="entry name" value="NAD(P)-bd_dom_sf"/>
</dbReference>
<keyword evidence="2" id="KW-1185">Reference proteome</keyword>
<proteinExistence type="predicted"/>
<protein>
    <submittedName>
        <fullName evidence="1">Pyridine nucleotide transhydrogenase</fullName>
    </submittedName>
</protein>
<dbReference type="OrthoDB" id="9812470at2"/>
<evidence type="ECO:0000313" key="2">
    <source>
        <dbReference type="Proteomes" id="UP000075613"/>
    </source>
</evidence>
<dbReference type="Gene3D" id="3.40.50.720">
    <property type="entry name" value="NAD(P)-binding Rossmann-like Domain"/>
    <property type="match status" value="1"/>
</dbReference>
<accession>A0A149Q0Y7</accession>
<gene>
    <name evidence="1" type="ORF">CI15_03270</name>
</gene>
<evidence type="ECO:0000313" key="1">
    <source>
        <dbReference type="EMBL" id="KXU90939.1"/>
    </source>
</evidence>
<comment type="caution">
    <text evidence="1">The sequence shown here is derived from an EMBL/GenBank/DDBJ whole genome shotgun (WGS) entry which is preliminary data.</text>
</comment>
<dbReference type="AlphaFoldDB" id="A0A149Q0Y7"/>
<name>A0A149Q0Y7_9BURK</name>